<dbReference type="Pfam" id="PF24467">
    <property type="entry name" value="ARM_FBXO47"/>
    <property type="match status" value="1"/>
</dbReference>
<evidence type="ECO:0000313" key="2">
    <source>
        <dbReference type="Proteomes" id="UP000050640"/>
    </source>
</evidence>
<evidence type="ECO:0000313" key="3">
    <source>
        <dbReference type="WBParaSite" id="EEL_0000024801-mRNA-1"/>
    </source>
</evidence>
<evidence type="ECO:0000259" key="1">
    <source>
        <dbReference type="Pfam" id="PF24467"/>
    </source>
</evidence>
<dbReference type="WBParaSite" id="EEL_0000024801-mRNA-1">
    <property type="protein sequence ID" value="EEL_0000024801-mRNA-1"/>
    <property type="gene ID" value="EEL_0000024801"/>
</dbReference>
<dbReference type="InterPro" id="IPR038946">
    <property type="entry name" value="FBXO47"/>
</dbReference>
<name>A0A0R3RFU8_9BILA</name>
<dbReference type="InterPro" id="IPR056622">
    <property type="entry name" value="ARM_FBXO47"/>
</dbReference>
<dbReference type="AlphaFoldDB" id="A0A0R3RFU8"/>
<organism evidence="2 3">
    <name type="scientific">Elaeophora elaphi</name>
    <dbReference type="NCBI Taxonomy" id="1147741"/>
    <lineage>
        <taxon>Eukaryota</taxon>
        <taxon>Metazoa</taxon>
        <taxon>Ecdysozoa</taxon>
        <taxon>Nematoda</taxon>
        <taxon>Chromadorea</taxon>
        <taxon>Rhabditida</taxon>
        <taxon>Spirurina</taxon>
        <taxon>Spiruromorpha</taxon>
        <taxon>Filarioidea</taxon>
        <taxon>Onchocercidae</taxon>
        <taxon>Elaeophora</taxon>
    </lineage>
</organism>
<reference evidence="3" key="1">
    <citation type="submission" date="2017-02" db="UniProtKB">
        <authorList>
            <consortium name="WormBaseParasite"/>
        </authorList>
    </citation>
    <scope>IDENTIFICATION</scope>
</reference>
<accession>A0A0R3RFU8</accession>
<keyword evidence="2" id="KW-1185">Reference proteome</keyword>
<dbReference type="PANTHER" id="PTHR34098:SF1">
    <property type="entry name" value="F-BOX ONLY PROTEIN 47"/>
    <property type="match status" value="1"/>
</dbReference>
<protein>
    <submittedName>
        <fullName evidence="3">F-box domain-containing protein</fullName>
    </submittedName>
</protein>
<proteinExistence type="predicted"/>
<dbReference type="Proteomes" id="UP000050640">
    <property type="component" value="Unplaced"/>
</dbReference>
<dbReference type="PANTHER" id="PTHR34098">
    <property type="entry name" value="F-BOX ONLY PROTEIN 47"/>
    <property type="match status" value="1"/>
</dbReference>
<feature type="domain" description="FBXO47 ARM repeats region" evidence="1">
    <location>
        <begin position="303"/>
        <end position="573"/>
    </location>
</feature>
<sequence length="574" mass="65737">MQRILISQIDCEQVPEISHIYNTLRVDNDPTQTHWRSATLGRNSFMSGNTETDRVTNFFAVRKRRSSEEDNYSLNGKKNRACGTLGTISTSSSQLVPSCDFFDDKENGIAIVNFSVRRNLTSPSAYILLSSSYNPLKNVEQLVPDAMSNTPLGIFQMLPPELLCVMFDHIPVLQLKQLSLSSSALSTKIRGYISMAGTHQRFFDETAAICDVGFESAEDPFHDWGMLLKACTMVMSFHNGHVFLAKFFNKNKNVEKWYGWGRCFMAVSLNQIFPFLLFPFRYKFCKGWTYDECEELFRSVMRFTGLNGMLSRAMSKRVKNYRHLEIEVRVRLRGFFLSCNEKDDECYGFWISAILRTQKTIAQQGRLFMIIFGPLKLGEGNYDVIDWELLSTTTIEDRHLCEKIIGPMSFSVHSMITNENLKGYSWSDHHLFNLIEEITTAPYPWTLDNFAAFLALRPKLIHIALYARIIHGHQEEAAHLFHAINSACTCIKGREVLHQWGIFSSAAITSVILKTFRALSDIRRRLFLSSFLRTESELLSDALMSDPFDRDYFYMELAVGRAVSPLVTLMASNI</sequence>